<comment type="similarity">
    <text evidence="2">Belongs to the thioredoxin family. DsbA subfamily.</text>
</comment>
<proteinExistence type="inferred from homology"/>
<comment type="caution">
    <text evidence="5">The sequence shown here is derived from an EMBL/GenBank/DDBJ whole genome shotgun (WGS) entry which is preliminary data.</text>
</comment>
<name>A0AAE3J0V2_9RHOB</name>
<dbReference type="AlphaFoldDB" id="A0AAE3J0V2"/>
<dbReference type="EMBL" id="JAOYFC010000003">
    <property type="protein sequence ID" value="MCV6825685.1"/>
    <property type="molecule type" value="Genomic_DNA"/>
</dbReference>
<dbReference type="RefSeq" id="WP_263954619.1">
    <property type="nucleotide sequence ID" value="NZ_JAOYFC010000003.1"/>
</dbReference>
<dbReference type="Gene3D" id="3.40.30.10">
    <property type="entry name" value="Glutaredoxin"/>
    <property type="match status" value="1"/>
</dbReference>
<evidence type="ECO:0000259" key="4">
    <source>
        <dbReference type="PROSITE" id="PS51352"/>
    </source>
</evidence>
<dbReference type="PANTHER" id="PTHR13887:SF56">
    <property type="entry name" value="THIOREDOXIN-LIKE REDUCTASE RV2466C"/>
    <property type="match status" value="1"/>
</dbReference>
<gene>
    <name evidence="5" type="ORF">OH136_14075</name>
</gene>
<dbReference type="Proteomes" id="UP001208041">
    <property type="component" value="Unassembled WGS sequence"/>
</dbReference>
<dbReference type="InterPro" id="IPR012336">
    <property type="entry name" value="Thioredoxin-like_fold"/>
</dbReference>
<dbReference type="SUPFAM" id="SSF52833">
    <property type="entry name" value="Thioredoxin-like"/>
    <property type="match status" value="1"/>
</dbReference>
<evidence type="ECO:0000256" key="1">
    <source>
        <dbReference type="ARBA" id="ARBA00003565"/>
    </source>
</evidence>
<dbReference type="Pfam" id="PF13462">
    <property type="entry name" value="Thioredoxin_4"/>
    <property type="match status" value="1"/>
</dbReference>
<feature type="signal peptide" evidence="3">
    <location>
        <begin position="1"/>
        <end position="25"/>
    </location>
</feature>
<feature type="chain" id="PRO_5042285658" evidence="3">
    <location>
        <begin position="26"/>
        <end position="200"/>
    </location>
</feature>
<evidence type="ECO:0000256" key="2">
    <source>
        <dbReference type="ARBA" id="ARBA00005791"/>
    </source>
</evidence>
<protein>
    <submittedName>
        <fullName evidence="5">DsbA family protein</fullName>
    </submittedName>
</protein>
<dbReference type="InterPro" id="IPR013766">
    <property type="entry name" value="Thioredoxin_domain"/>
</dbReference>
<comment type="function">
    <text evidence="1">May be required for disulfide bond formation in some proteins.</text>
</comment>
<reference evidence="5" key="1">
    <citation type="submission" date="2022-10" db="EMBL/GenBank/DDBJ databases">
        <authorList>
            <person name="Yue Y."/>
        </authorList>
    </citation>
    <scope>NUCLEOTIDE SEQUENCE</scope>
    <source>
        <strain evidence="5">Z654</strain>
    </source>
</reference>
<feature type="domain" description="Thioredoxin" evidence="4">
    <location>
        <begin position="3"/>
        <end position="200"/>
    </location>
</feature>
<evidence type="ECO:0000256" key="3">
    <source>
        <dbReference type="SAM" id="SignalP"/>
    </source>
</evidence>
<evidence type="ECO:0000313" key="6">
    <source>
        <dbReference type="Proteomes" id="UP001208041"/>
    </source>
</evidence>
<dbReference type="PROSITE" id="PS51352">
    <property type="entry name" value="THIOREDOXIN_2"/>
    <property type="match status" value="1"/>
</dbReference>
<keyword evidence="6" id="KW-1185">Reference proteome</keyword>
<evidence type="ECO:0000313" key="5">
    <source>
        <dbReference type="EMBL" id="MCV6825685.1"/>
    </source>
</evidence>
<keyword evidence="3" id="KW-0732">Signal</keyword>
<dbReference type="PANTHER" id="PTHR13887">
    <property type="entry name" value="GLUTATHIONE S-TRANSFERASE KAPPA"/>
    <property type="match status" value="1"/>
</dbReference>
<sequence length="200" mass="22290">MKRREFTAALTLSLIPAFTGGIAFAQDESGIKDMTLGADDAPITVIEYASYTCPHCANFHKAVFDKLKENYIDTGKVKFIYREVYFDRYGLWASMIARCGGDMRFFGISDMLYDTQSEWAKGEPAEIAENLRKIGLKAGIEQDALDACMADGETAQKLVEWYQKNATADDITGTPSFIINGEPFGNANYEDFSKHLDSLL</sequence>
<accession>A0AAE3J0V2</accession>
<dbReference type="InterPro" id="IPR036249">
    <property type="entry name" value="Thioredoxin-like_sf"/>
</dbReference>
<organism evidence="5 6">
    <name type="scientific">Halocynthiibacter halioticoli</name>
    <dbReference type="NCBI Taxonomy" id="2986804"/>
    <lineage>
        <taxon>Bacteria</taxon>
        <taxon>Pseudomonadati</taxon>
        <taxon>Pseudomonadota</taxon>
        <taxon>Alphaproteobacteria</taxon>
        <taxon>Rhodobacterales</taxon>
        <taxon>Paracoccaceae</taxon>
        <taxon>Halocynthiibacter</taxon>
    </lineage>
</organism>